<accession>A0ABP9MNI4</accession>
<dbReference type="NCBIfam" id="TIGR00229">
    <property type="entry name" value="sensory_box"/>
    <property type="match status" value="1"/>
</dbReference>
<sequence>MTSSREVELHLYDGSTRTVTVTDQETEYPIGRLIVSYTDTTGILLHANKAFVDISGYTKEELIGQPQSILRHPDMPKAAFKDMWDTIQAGKTWYGYVKNLCKNGSYYWVYATVVPSFDQDGKIIAYTSIRRMPSPEKVKEAEALYKTM</sequence>
<evidence type="ECO:0000259" key="1">
    <source>
        <dbReference type="PROSITE" id="PS50112"/>
    </source>
</evidence>
<organism evidence="2 3">
    <name type="scientific">Wohlfahrtiimonas larvae</name>
    <dbReference type="NCBI Taxonomy" id="1157986"/>
    <lineage>
        <taxon>Bacteria</taxon>
        <taxon>Pseudomonadati</taxon>
        <taxon>Pseudomonadota</taxon>
        <taxon>Gammaproteobacteria</taxon>
        <taxon>Cardiobacteriales</taxon>
        <taxon>Ignatzschineriaceae</taxon>
        <taxon>Wohlfahrtiimonas</taxon>
    </lineage>
</organism>
<feature type="domain" description="PAS" evidence="1">
    <location>
        <begin position="39"/>
        <end position="74"/>
    </location>
</feature>
<dbReference type="SUPFAM" id="SSF55785">
    <property type="entry name" value="PYP-like sensor domain (PAS domain)"/>
    <property type="match status" value="1"/>
</dbReference>
<evidence type="ECO:0000313" key="3">
    <source>
        <dbReference type="Proteomes" id="UP001500631"/>
    </source>
</evidence>
<keyword evidence="3" id="KW-1185">Reference proteome</keyword>
<dbReference type="Pfam" id="PF08447">
    <property type="entry name" value="PAS_3"/>
    <property type="match status" value="1"/>
</dbReference>
<comment type="caution">
    <text evidence="2">The sequence shown here is derived from an EMBL/GenBank/DDBJ whole genome shotgun (WGS) entry which is preliminary data.</text>
</comment>
<evidence type="ECO:0000313" key="2">
    <source>
        <dbReference type="EMBL" id="GAA5098921.1"/>
    </source>
</evidence>
<dbReference type="Gene3D" id="3.30.450.20">
    <property type="entry name" value="PAS domain"/>
    <property type="match status" value="1"/>
</dbReference>
<protein>
    <recommendedName>
        <fullName evidence="1">PAS domain-containing protein</fullName>
    </recommendedName>
</protein>
<dbReference type="InterPro" id="IPR000014">
    <property type="entry name" value="PAS"/>
</dbReference>
<dbReference type="CDD" id="cd00130">
    <property type="entry name" value="PAS"/>
    <property type="match status" value="1"/>
</dbReference>
<dbReference type="EMBL" id="BAABKE010000003">
    <property type="protein sequence ID" value="GAA5098921.1"/>
    <property type="molecule type" value="Genomic_DNA"/>
</dbReference>
<dbReference type="Proteomes" id="UP001500631">
    <property type="component" value="Unassembled WGS sequence"/>
</dbReference>
<name>A0ABP9MNI4_9GAMM</name>
<proteinExistence type="predicted"/>
<dbReference type="RefSeq" id="WP_077925001.1">
    <property type="nucleotide sequence ID" value="NZ_BAABKE010000003.1"/>
</dbReference>
<dbReference type="PROSITE" id="PS50112">
    <property type="entry name" value="PAS"/>
    <property type="match status" value="1"/>
</dbReference>
<reference evidence="3" key="1">
    <citation type="journal article" date="2019" name="Int. J. Syst. Evol. Microbiol.">
        <title>The Global Catalogue of Microorganisms (GCM) 10K type strain sequencing project: providing services to taxonomists for standard genome sequencing and annotation.</title>
        <authorList>
            <consortium name="The Broad Institute Genomics Platform"/>
            <consortium name="The Broad Institute Genome Sequencing Center for Infectious Disease"/>
            <person name="Wu L."/>
            <person name="Ma J."/>
        </authorList>
    </citation>
    <scope>NUCLEOTIDE SEQUENCE [LARGE SCALE GENOMIC DNA]</scope>
    <source>
        <strain evidence="3">JCM 18424</strain>
    </source>
</reference>
<dbReference type="InterPro" id="IPR013655">
    <property type="entry name" value="PAS_fold_3"/>
</dbReference>
<dbReference type="InterPro" id="IPR035965">
    <property type="entry name" value="PAS-like_dom_sf"/>
</dbReference>
<gene>
    <name evidence="2" type="ORF">GCM10023338_11870</name>
</gene>